<accession>A0ABR8YTF2</accession>
<dbReference type="EMBL" id="JACSQB010000079">
    <property type="protein sequence ID" value="MBD8047538.1"/>
    <property type="molecule type" value="Genomic_DNA"/>
</dbReference>
<reference evidence="1 2" key="1">
    <citation type="submission" date="2020-08" db="EMBL/GenBank/DDBJ databases">
        <title>A Genomic Blueprint of the Chicken Gut Microbiome.</title>
        <authorList>
            <person name="Gilroy R."/>
            <person name="Ravi A."/>
            <person name="Getino M."/>
            <person name="Pursley I."/>
            <person name="Horton D.L."/>
            <person name="Alikhan N.-F."/>
            <person name="Baker D."/>
            <person name="Gharbi K."/>
            <person name="Hall N."/>
            <person name="Watson M."/>
            <person name="Adriaenssens E.M."/>
            <person name="Foster-Nyarko E."/>
            <person name="Jarju S."/>
            <person name="Secka A."/>
            <person name="Antonio M."/>
            <person name="Oren A."/>
            <person name="Chaudhuri R."/>
            <person name="La Ragione R.M."/>
            <person name="Hildebrand F."/>
            <person name="Pallen M.J."/>
        </authorList>
    </citation>
    <scope>NUCLEOTIDE SEQUENCE [LARGE SCALE GENOMIC DNA]</scope>
    <source>
        <strain evidence="1 2">N37</strain>
    </source>
</reference>
<proteinExistence type="predicted"/>
<keyword evidence="2" id="KW-1185">Reference proteome</keyword>
<dbReference type="Proteomes" id="UP000627166">
    <property type="component" value="Unassembled WGS sequence"/>
</dbReference>
<evidence type="ECO:0000313" key="2">
    <source>
        <dbReference type="Proteomes" id="UP000627166"/>
    </source>
</evidence>
<dbReference type="Gene3D" id="3.40.50.1240">
    <property type="entry name" value="Phosphoglycerate mutase-like"/>
    <property type="match status" value="1"/>
</dbReference>
<comment type="caution">
    <text evidence="1">The sequence shown here is derived from an EMBL/GenBank/DDBJ whole genome shotgun (WGS) entry which is preliminary data.</text>
</comment>
<gene>
    <name evidence="1" type="ORF">H9637_10890</name>
</gene>
<dbReference type="InterPro" id="IPR029033">
    <property type="entry name" value="His_PPase_superfam"/>
</dbReference>
<dbReference type="Pfam" id="PF00300">
    <property type="entry name" value="His_Phos_1"/>
    <property type="match status" value="1"/>
</dbReference>
<dbReference type="CDD" id="cd07040">
    <property type="entry name" value="HP"/>
    <property type="match status" value="1"/>
</dbReference>
<name>A0ABR8YTF2_9CLOT</name>
<dbReference type="InterPro" id="IPR013078">
    <property type="entry name" value="His_Pase_superF_clade-1"/>
</dbReference>
<protein>
    <submittedName>
        <fullName evidence="1">Histidine phosphatase family protein</fullName>
    </submittedName>
</protein>
<sequence length="84" mass="9552">MIHNSSWQTKWNTKKRIQGCKKFGLTDKNINNAKKFGKALENTEFSKAYSIPLGRTIDISNHILGDKNIEIVTVDYLKEINLGA</sequence>
<evidence type="ECO:0000313" key="1">
    <source>
        <dbReference type="EMBL" id="MBD8047538.1"/>
    </source>
</evidence>
<dbReference type="SUPFAM" id="SSF53254">
    <property type="entry name" value="Phosphoglycerate mutase-like"/>
    <property type="match status" value="1"/>
</dbReference>
<organism evidence="1 2">
    <name type="scientific">Clostridium faecium</name>
    <dbReference type="NCBI Taxonomy" id="2762223"/>
    <lineage>
        <taxon>Bacteria</taxon>
        <taxon>Bacillati</taxon>
        <taxon>Bacillota</taxon>
        <taxon>Clostridia</taxon>
        <taxon>Eubacteriales</taxon>
        <taxon>Clostridiaceae</taxon>
        <taxon>Clostridium</taxon>
    </lineage>
</organism>